<sequence length="500" mass="58305">MFVLLPRFQQKLRITQKMAANNDFIKDITISKMQWKLKVRVVRMWEKPDRFNPGSIFSIELALQDEKGDRIHASIGKSVLHIFNKKINELGLYLMANFIACQNKERFNTTKHRLMLTFIQRTTVAETIDPLFPMNIFELRPYHQLINKVDVNESELFDVIGEIVNFSEVQTQKQGEITRKYMDIELEDDERNKLSATFWEEFVDQVILHLLSSNNQPIIVVMQLIKAHKFQDSYSVRNTWNTSKLWINPTFPQPEEFKTRLLSVRDSCSERLTQTISQQSFSVSDELQKGIAEVKTISQLVQSMQEGPCWIVASIENLELEKGWCYVSCKKCQKKVDKLGNIYQCPNPKCKNEDYSAIIRYKLQVRVMDTTGSVSLLLWDREAMFLIGKSAKELKEGFLENTGGVDMYLYPEELNNVLQRKLMFKVIVKSENIQLQKEIYSVVKLTDEEQLIKKYSLDTPTNDLTDPDFNNNQVFDGEKECEVNTSTTTLHIYSYEKHCS</sequence>
<protein>
    <submittedName>
        <fullName evidence="2">Replication protein A 70 kDa DNA-binding subunit D-like</fullName>
    </submittedName>
</protein>
<dbReference type="RefSeq" id="XP_075098192.1">
    <property type="nucleotide sequence ID" value="XM_075242091.1"/>
</dbReference>
<reference evidence="2" key="2">
    <citation type="submission" date="2025-08" db="UniProtKB">
        <authorList>
            <consortium name="RefSeq"/>
        </authorList>
    </citation>
    <scope>IDENTIFICATION</scope>
    <source>
        <tissue evidence="2">Leaf</tissue>
    </source>
</reference>
<evidence type="ECO:0000313" key="2">
    <source>
        <dbReference type="RefSeq" id="XP_075098192.1"/>
    </source>
</evidence>
<evidence type="ECO:0000313" key="1">
    <source>
        <dbReference type="Proteomes" id="UP000790787"/>
    </source>
</evidence>
<gene>
    <name evidence="2" type="primary">LOC107813027</name>
</gene>
<keyword evidence="1" id="KW-1185">Reference proteome</keyword>
<name>A0AC58TLT7_TOBAC</name>
<proteinExistence type="predicted"/>
<organism evidence="1 2">
    <name type="scientific">Nicotiana tabacum</name>
    <name type="common">Common tobacco</name>
    <dbReference type="NCBI Taxonomy" id="4097"/>
    <lineage>
        <taxon>Eukaryota</taxon>
        <taxon>Viridiplantae</taxon>
        <taxon>Streptophyta</taxon>
        <taxon>Embryophyta</taxon>
        <taxon>Tracheophyta</taxon>
        <taxon>Spermatophyta</taxon>
        <taxon>Magnoliopsida</taxon>
        <taxon>eudicotyledons</taxon>
        <taxon>Gunneridae</taxon>
        <taxon>Pentapetalae</taxon>
        <taxon>asterids</taxon>
        <taxon>lamiids</taxon>
        <taxon>Solanales</taxon>
        <taxon>Solanaceae</taxon>
        <taxon>Nicotianoideae</taxon>
        <taxon>Nicotianeae</taxon>
        <taxon>Nicotiana</taxon>
    </lineage>
</organism>
<accession>A0AC58TLT7</accession>
<dbReference type="Proteomes" id="UP000790787">
    <property type="component" value="Chromosome 3"/>
</dbReference>
<reference evidence="1" key="1">
    <citation type="journal article" date="2014" name="Nat. Commun.">
        <title>The tobacco genome sequence and its comparison with those of tomato and potato.</title>
        <authorList>
            <person name="Sierro N."/>
            <person name="Battey J.N."/>
            <person name="Ouadi S."/>
            <person name="Bakaher N."/>
            <person name="Bovet L."/>
            <person name="Willig A."/>
            <person name="Goepfert S."/>
            <person name="Peitsch M.C."/>
            <person name="Ivanov N.V."/>
        </authorList>
    </citation>
    <scope>NUCLEOTIDE SEQUENCE [LARGE SCALE GENOMIC DNA]</scope>
</reference>